<organism evidence="1 2">
    <name type="scientific">Sporotomaculum syntrophicum</name>
    <dbReference type="NCBI Taxonomy" id="182264"/>
    <lineage>
        <taxon>Bacteria</taxon>
        <taxon>Bacillati</taxon>
        <taxon>Bacillota</taxon>
        <taxon>Clostridia</taxon>
        <taxon>Eubacteriales</taxon>
        <taxon>Desulfallaceae</taxon>
        <taxon>Sporotomaculum</taxon>
    </lineage>
</organism>
<name>A0A9D2WTJ4_9FIRM</name>
<accession>A0A9D2WTJ4</accession>
<keyword evidence="2" id="KW-1185">Reference proteome</keyword>
<comment type="caution">
    <text evidence="1">The sequence shown here is derived from an EMBL/GenBank/DDBJ whole genome shotgun (WGS) entry which is preliminary data.</text>
</comment>
<dbReference type="Proteomes" id="UP000798488">
    <property type="component" value="Unassembled WGS sequence"/>
</dbReference>
<reference evidence="1" key="1">
    <citation type="submission" date="2016-02" db="EMBL/GenBank/DDBJ databases">
        <title>Draft Genome Sequence of Sporotomaculum syntrophicum Strain FB, a Syntrophic Benzoate Degrader.</title>
        <authorList>
            <person name="Nobu M.K."/>
            <person name="Narihiro T."/>
            <person name="Qiu Y.-L."/>
            <person name="Ohashi A."/>
            <person name="Liu W.-T."/>
            <person name="Yuji S."/>
        </authorList>
    </citation>
    <scope>NUCLEOTIDE SEQUENCE</scope>
    <source>
        <strain evidence="1">FB</strain>
    </source>
</reference>
<evidence type="ECO:0000313" key="2">
    <source>
        <dbReference type="Proteomes" id="UP000798488"/>
    </source>
</evidence>
<dbReference type="AlphaFoldDB" id="A0A9D2WTJ4"/>
<gene>
    <name evidence="1" type="ORF">SPSYN_00380</name>
</gene>
<evidence type="ECO:0000313" key="1">
    <source>
        <dbReference type="EMBL" id="KAF1086661.1"/>
    </source>
</evidence>
<dbReference type="OrthoDB" id="1936700at2"/>
<proteinExistence type="predicted"/>
<sequence length="115" mass="12991">MAGIKSIVCIFDDNEPIDFCGGCRGGWKPFGDPSKTLQENVAELAVKLHDLFGDRVECRYIDITTSAMKNYPEIEKTIHQVFLPMTVIDGVPRLHGYLDQELIINTVREHLSKVK</sequence>
<dbReference type="RefSeq" id="WP_161820797.1">
    <property type="nucleotide sequence ID" value="NZ_LSRS01000001.1"/>
</dbReference>
<protein>
    <submittedName>
        <fullName evidence="1">Uncharacterized protein</fullName>
    </submittedName>
</protein>
<dbReference type="EMBL" id="LSRS01000001">
    <property type="protein sequence ID" value="KAF1086661.1"/>
    <property type="molecule type" value="Genomic_DNA"/>
</dbReference>